<name>A0A3A1V5G4_9BACL</name>
<keyword evidence="1" id="KW-0472">Membrane</keyword>
<comment type="caution">
    <text evidence="2">The sequence shown here is derived from an EMBL/GenBank/DDBJ whole genome shotgun (WGS) entry which is preliminary data.</text>
</comment>
<feature type="transmembrane region" description="Helical" evidence="1">
    <location>
        <begin position="115"/>
        <end position="136"/>
    </location>
</feature>
<keyword evidence="3" id="KW-1185">Reference proteome</keyword>
<reference evidence="2 3" key="1">
    <citation type="submission" date="2018-09" db="EMBL/GenBank/DDBJ databases">
        <title>Paenibacillus aracenensis nov. sp. isolated from a cave in southern Spain.</title>
        <authorList>
            <person name="Jurado V."/>
            <person name="Gutierrez-Patricio S."/>
            <person name="Gonzalez-Pimentel J.L."/>
            <person name="Miller A.Z."/>
            <person name="Laiz L."/>
            <person name="Saiz-Jimenez C."/>
        </authorList>
    </citation>
    <scope>NUCLEOTIDE SEQUENCE [LARGE SCALE GENOMIC DNA]</scope>
    <source>
        <strain evidence="2 3">DSM 22867</strain>
    </source>
</reference>
<dbReference type="AlphaFoldDB" id="A0A3A1V5G4"/>
<sequence>MYSLLIKELKLSVSPIFYVMPFLTGALMLIPGWLYFLVVLYFTFITVPNMFGGYKSQNDLIFTSMLPVTKKEIVKAKVAVIVILELLHIVVAMIYGLISILLYPNMDYLFFKPTLGFWGLNFVMMAIFNLIFIVMYFKTAYKYGAATFAAVAAALLFAGGAEWLGIQNSFVSDLLKGTGADNIAVQLLILIMGVAIFAIMTIIAYHIANKRFEKVEI</sequence>
<dbReference type="RefSeq" id="WP_119598609.1">
    <property type="nucleotide sequence ID" value="NZ_QXQA01000003.1"/>
</dbReference>
<feature type="transmembrane region" description="Helical" evidence="1">
    <location>
        <begin position="143"/>
        <end position="163"/>
    </location>
</feature>
<protein>
    <recommendedName>
        <fullName evidence="4">ABC-2 transporter permease</fullName>
    </recommendedName>
</protein>
<evidence type="ECO:0000256" key="1">
    <source>
        <dbReference type="SAM" id="Phobius"/>
    </source>
</evidence>
<evidence type="ECO:0000313" key="2">
    <source>
        <dbReference type="EMBL" id="RIX53863.1"/>
    </source>
</evidence>
<dbReference type="OrthoDB" id="2849101at2"/>
<gene>
    <name evidence="2" type="ORF">D3P08_06285</name>
</gene>
<feature type="transmembrane region" description="Helical" evidence="1">
    <location>
        <begin position="78"/>
        <end position="103"/>
    </location>
</feature>
<keyword evidence="1" id="KW-0812">Transmembrane</keyword>
<evidence type="ECO:0008006" key="4">
    <source>
        <dbReference type="Google" id="ProtNLM"/>
    </source>
</evidence>
<feature type="transmembrane region" description="Helical" evidence="1">
    <location>
        <begin position="183"/>
        <end position="208"/>
    </location>
</feature>
<feature type="transmembrane region" description="Helical" evidence="1">
    <location>
        <begin position="20"/>
        <end position="47"/>
    </location>
</feature>
<dbReference type="Pfam" id="PF13346">
    <property type="entry name" value="ABC2_membrane_5"/>
    <property type="match status" value="1"/>
</dbReference>
<organism evidence="2 3">
    <name type="scientific">Paenibacillus nanensis</name>
    <dbReference type="NCBI Taxonomy" id="393251"/>
    <lineage>
        <taxon>Bacteria</taxon>
        <taxon>Bacillati</taxon>
        <taxon>Bacillota</taxon>
        <taxon>Bacilli</taxon>
        <taxon>Bacillales</taxon>
        <taxon>Paenibacillaceae</taxon>
        <taxon>Paenibacillus</taxon>
    </lineage>
</organism>
<dbReference type="InterPro" id="IPR025699">
    <property type="entry name" value="ABC2_memb-like"/>
</dbReference>
<dbReference type="EMBL" id="QXQA01000003">
    <property type="protein sequence ID" value="RIX53863.1"/>
    <property type="molecule type" value="Genomic_DNA"/>
</dbReference>
<keyword evidence="1" id="KW-1133">Transmembrane helix</keyword>
<proteinExistence type="predicted"/>
<dbReference type="Proteomes" id="UP000266482">
    <property type="component" value="Unassembled WGS sequence"/>
</dbReference>
<accession>A0A3A1V5G4</accession>
<evidence type="ECO:0000313" key="3">
    <source>
        <dbReference type="Proteomes" id="UP000266482"/>
    </source>
</evidence>